<proteinExistence type="predicted"/>
<organism evidence="2 3">
    <name type="scientific">Mucilaginibacter gotjawali</name>
    <dbReference type="NCBI Taxonomy" id="1550579"/>
    <lineage>
        <taxon>Bacteria</taxon>
        <taxon>Pseudomonadati</taxon>
        <taxon>Bacteroidota</taxon>
        <taxon>Sphingobacteriia</taxon>
        <taxon>Sphingobacteriales</taxon>
        <taxon>Sphingobacteriaceae</taxon>
        <taxon>Mucilaginibacter</taxon>
    </lineage>
</organism>
<dbReference type="Pfam" id="PF11827">
    <property type="entry name" value="DUF3347"/>
    <property type="match status" value="1"/>
</dbReference>
<dbReference type="EMBL" id="AP017313">
    <property type="protein sequence ID" value="BAU53727.1"/>
    <property type="molecule type" value="Genomic_DNA"/>
</dbReference>
<dbReference type="InterPro" id="IPR021782">
    <property type="entry name" value="DUF3347"/>
</dbReference>
<evidence type="ECO:0000313" key="2">
    <source>
        <dbReference type="EMBL" id="BAU53727.1"/>
    </source>
</evidence>
<evidence type="ECO:0000259" key="1">
    <source>
        <dbReference type="Pfam" id="PF11827"/>
    </source>
</evidence>
<evidence type="ECO:0000313" key="3">
    <source>
        <dbReference type="Proteomes" id="UP000218263"/>
    </source>
</evidence>
<accession>A0A120MXS2</accession>
<name>A0A120MXS2_9SPHI</name>
<protein>
    <recommendedName>
        <fullName evidence="1">DUF3347 domain-containing protein</fullName>
    </recommendedName>
</protein>
<keyword evidence="3" id="KW-1185">Reference proteome</keyword>
<sequence>MFAQKGNPGNNINQMMSLYFDMKNALVNNDGTTVKIKANKLFHLLATDPGRGLDRDQMLFLADHLEDLMNNCQEMCYTIDRSEQRPYFARLTKTLYDLVKGLKINTTTIYMQYSPANNAYWMSETLAIKNPYYTYKDWATDGKTTEILAANK</sequence>
<dbReference type="Proteomes" id="UP000218263">
    <property type="component" value="Chromosome"/>
</dbReference>
<reference evidence="2 3" key="1">
    <citation type="submission" date="2015-12" db="EMBL/GenBank/DDBJ databases">
        <title>Genome sequence of Mucilaginibacter gotjawali.</title>
        <authorList>
            <person name="Lee J.S."/>
            <person name="Lee K.C."/>
            <person name="Kim K.K."/>
            <person name="Lee B.W."/>
        </authorList>
    </citation>
    <scope>NUCLEOTIDE SEQUENCE [LARGE SCALE GENOMIC DNA]</scope>
    <source>
        <strain evidence="2 3">SA3-7</strain>
    </source>
</reference>
<feature type="domain" description="DUF3347" evidence="1">
    <location>
        <begin position="17"/>
        <end position="106"/>
    </location>
</feature>
<gene>
    <name evidence="2" type="ORF">MgSA37_01897</name>
</gene>
<dbReference type="KEGG" id="mgot:MgSA37_01897"/>
<dbReference type="AlphaFoldDB" id="A0A120MXS2"/>